<comment type="caution">
    <text evidence="3">The sequence shown here is derived from an EMBL/GenBank/DDBJ whole genome shotgun (WGS) entry which is preliminary data.</text>
</comment>
<feature type="compositionally biased region" description="Gly residues" evidence="1">
    <location>
        <begin position="19"/>
        <end position="29"/>
    </location>
</feature>
<feature type="transmembrane region" description="Helical" evidence="2">
    <location>
        <begin position="222"/>
        <end position="246"/>
    </location>
</feature>
<keyword evidence="4" id="KW-1185">Reference proteome</keyword>
<evidence type="ECO:0000256" key="1">
    <source>
        <dbReference type="SAM" id="MobiDB-lite"/>
    </source>
</evidence>
<gene>
    <name evidence="3" type="ORF">GCM10010307_14250</name>
</gene>
<feature type="compositionally biased region" description="Low complexity" evidence="1">
    <location>
        <begin position="31"/>
        <end position="47"/>
    </location>
</feature>
<feature type="compositionally biased region" description="Low complexity" evidence="1">
    <location>
        <begin position="7"/>
        <end position="18"/>
    </location>
</feature>
<keyword evidence="2" id="KW-1133">Transmembrane helix</keyword>
<evidence type="ECO:0000313" key="3">
    <source>
        <dbReference type="EMBL" id="GAA2626397.1"/>
    </source>
</evidence>
<keyword evidence="2" id="KW-0812">Transmembrane</keyword>
<evidence type="ECO:0000313" key="4">
    <source>
        <dbReference type="Proteomes" id="UP001500151"/>
    </source>
</evidence>
<feature type="compositionally biased region" description="Pro residues" evidence="1">
    <location>
        <begin position="114"/>
        <end position="129"/>
    </location>
</feature>
<name>A0ABP6CR14_9ACTN</name>
<keyword evidence="2" id="KW-0472">Membrane</keyword>
<reference evidence="4" key="1">
    <citation type="journal article" date="2019" name="Int. J. Syst. Evol. Microbiol.">
        <title>The Global Catalogue of Microorganisms (GCM) 10K type strain sequencing project: providing services to taxonomists for standard genome sequencing and annotation.</title>
        <authorList>
            <consortium name="The Broad Institute Genomics Platform"/>
            <consortium name="The Broad Institute Genome Sequencing Center for Infectious Disease"/>
            <person name="Wu L."/>
            <person name="Ma J."/>
        </authorList>
    </citation>
    <scope>NUCLEOTIDE SEQUENCE [LARGE SCALE GENOMIC DNA]</scope>
    <source>
        <strain evidence="4">JCM 4524</strain>
    </source>
</reference>
<evidence type="ECO:0008006" key="5">
    <source>
        <dbReference type="Google" id="ProtNLM"/>
    </source>
</evidence>
<organism evidence="3 4">
    <name type="scientific">Streptomyces vastus</name>
    <dbReference type="NCBI Taxonomy" id="285451"/>
    <lineage>
        <taxon>Bacteria</taxon>
        <taxon>Bacillati</taxon>
        <taxon>Actinomycetota</taxon>
        <taxon>Actinomycetes</taxon>
        <taxon>Kitasatosporales</taxon>
        <taxon>Streptomycetaceae</taxon>
        <taxon>Streptomyces</taxon>
    </lineage>
</organism>
<feature type="compositionally biased region" description="Gly residues" evidence="1">
    <location>
        <begin position="184"/>
        <end position="199"/>
    </location>
</feature>
<evidence type="ECO:0000256" key="2">
    <source>
        <dbReference type="SAM" id="Phobius"/>
    </source>
</evidence>
<dbReference type="Proteomes" id="UP001500151">
    <property type="component" value="Unassembled WGS sequence"/>
</dbReference>
<feature type="compositionally biased region" description="Gly residues" evidence="1">
    <location>
        <begin position="146"/>
        <end position="157"/>
    </location>
</feature>
<sequence>MPDRSLRLLPLLPSLVSGPSGGAEGGGRGAFDPSSPSFPSFVSDRPSGVTPAQGGGREGLLLRERHSSSSATPPREGKGSESGSTRPSGASGESGASGDGNSGGDASPQGGQGAPPPADDNPFAPPPEGAPDRPWQPRRPADGQGSDEGQGGNGGHSPWGSQWSDRQPGPAQGGGFGDRPRPTGGPGGQDGPEGSGGPNTGLRWDPTDPTQRRARYALLSGIWAFFFALFSWPYVALLLGALALYWGISTLRAKPRAPDPDAPAPTPGAGARPQTTAAISGLVTASLALAMVAAGFAAQLVYRDYYTCVNDSLTNTARQSCDKLLPEELRGLLGSRG</sequence>
<proteinExistence type="predicted"/>
<dbReference type="RefSeq" id="WP_344388285.1">
    <property type="nucleotide sequence ID" value="NZ_BAAASJ010000018.1"/>
</dbReference>
<feature type="transmembrane region" description="Helical" evidence="2">
    <location>
        <begin position="282"/>
        <end position="302"/>
    </location>
</feature>
<protein>
    <recommendedName>
        <fullName evidence="5">Integral membrane protein</fullName>
    </recommendedName>
</protein>
<dbReference type="EMBL" id="BAAASJ010000018">
    <property type="protein sequence ID" value="GAA2626397.1"/>
    <property type="molecule type" value="Genomic_DNA"/>
</dbReference>
<feature type="region of interest" description="Disordered" evidence="1">
    <location>
        <begin position="1"/>
        <end position="208"/>
    </location>
</feature>
<accession>A0ABP6CR14</accession>